<feature type="compositionally biased region" description="Low complexity" evidence="1">
    <location>
        <begin position="1037"/>
        <end position="1047"/>
    </location>
</feature>
<sequence length="1195" mass="130190">MYGSYGYEPICGLYYNVPYFGRIQQAYLPQVEVKVHASILATTSRTTLKQTFVNPSASRGIREVRYAFPLYDGVSVVGFSCQVGNRTITGEVREKQEAKEVYSDAVARGETAGLLEQLPEASDVFTTTIGNIPPGARVVVNVTYLGELKHDMGVDGTRFTIPTRICPRYGTVNGGHFDSVQQMNGTISITVDAEMAEGSFIQKLQSPSHPISMSMGTTSVEPDAAPSMSKVSATLSLGVAHLDTDFVLQVIAKETGVPKAILETHSTIPNHRALMTTLVPKFALPTEKPEVVFVCDQSGSMGGSRMDLAIEALQVFLKSLPVGVKFNICSFGSRHSFLWPRSVTYSQDTLDHAVRHTRSISANYGGTEMLAPLKATIENRYSDMPLDIMLLTDGEIWNQQLLFDELNYHIQEKKAPIRVFTLGIGSGVSHSLIEGIAKAGNGFAQTVQEGEKMSSKVVRMLKGALSPHVNDYTLEVKYASGEEEDGFELVEKVTDSLRVNLDLKDKRNVPKPKKSQNPISLFDTSADLDVPAATSKDRYAHLPIVPAPKILQTPQSIPPLFAFNRTTVYLLLSPSAPRATPTSVILRGTSAHGPLELEIPIQTLDAPGETIHQLAAKKAVYELEQGRGWLAEARDREGELLKKRFEGRFSDMVEHEAVKLGVQFQVGGKWCSFVATEKKEKESRETMEEDWEFLEDVQGAQQEQEQEQQHMANARVFAQQQRAQQQQAQQQQFIPQGLQASPVRSPRSFPYGSAGSFSPLQTHDNSDSGGFSTFSAKPAVSTFSSGGGLFGGALSTMKTATLYGQSSTSASSNPFARGFGASNPKVQPVAASLFGSGSVSTTAYAGGSLFGTAASASAASASVPISASHAGALQDYQMQTMLLEQQNKKRLHMRQKPTTAEQTRTNKLKRATFECERPVGDGSDAVLENSDFDAFLHTDKSSTQRAVKRVAAKKKRSQPLQRNQLIDVPQSGGIEEIEEQPKMPTSPSYSPHNHGHTTCSPLPESTSPPLDAPSPDYTPYSPGYRSPGTAEPQSPGYSPASPRYSPISPSPYSPSCAVDPQSPQSPQYAAASPSYGPGLIDFSPLTPLSSEAMLKRLVAHQSFSGAFPYTIDILAVLGVDVQAFEKSMEEQEWHDASADRDPLMTALVIIHVESKLKELRDEWELVIEKARIWLQSRERAAAVYLEVAEKLVQGE</sequence>
<feature type="compositionally biased region" description="Low complexity" evidence="1">
    <location>
        <begin position="718"/>
        <end position="732"/>
    </location>
</feature>
<organism evidence="4 5">
    <name type="scientific">Nothophoma quercina</name>
    <dbReference type="NCBI Taxonomy" id="749835"/>
    <lineage>
        <taxon>Eukaryota</taxon>
        <taxon>Fungi</taxon>
        <taxon>Dikarya</taxon>
        <taxon>Ascomycota</taxon>
        <taxon>Pezizomycotina</taxon>
        <taxon>Dothideomycetes</taxon>
        <taxon>Pleosporomycetidae</taxon>
        <taxon>Pleosporales</taxon>
        <taxon>Pleosporineae</taxon>
        <taxon>Didymellaceae</taxon>
        <taxon>Nothophoma</taxon>
    </lineage>
</organism>
<evidence type="ECO:0000313" key="4">
    <source>
        <dbReference type="EMBL" id="KAL1597576.1"/>
    </source>
</evidence>
<feature type="region of interest" description="Disordered" evidence="1">
    <location>
        <begin position="717"/>
        <end position="769"/>
    </location>
</feature>
<evidence type="ECO:0000256" key="1">
    <source>
        <dbReference type="SAM" id="MobiDB-lite"/>
    </source>
</evidence>
<evidence type="ECO:0000259" key="3">
    <source>
        <dbReference type="PROSITE" id="PS51468"/>
    </source>
</evidence>
<dbReference type="SMART" id="SM00609">
    <property type="entry name" value="VIT"/>
    <property type="match status" value="1"/>
</dbReference>
<dbReference type="InterPro" id="IPR013694">
    <property type="entry name" value="VIT"/>
</dbReference>
<feature type="compositionally biased region" description="Polar residues" evidence="1">
    <location>
        <begin position="755"/>
        <end position="769"/>
    </location>
</feature>
<dbReference type="PROSITE" id="PS50234">
    <property type="entry name" value="VWFA"/>
    <property type="match status" value="1"/>
</dbReference>
<evidence type="ECO:0000313" key="5">
    <source>
        <dbReference type="Proteomes" id="UP001521222"/>
    </source>
</evidence>
<dbReference type="InterPro" id="IPR002035">
    <property type="entry name" value="VWF_A"/>
</dbReference>
<dbReference type="SMART" id="SM00327">
    <property type="entry name" value="VWA"/>
    <property type="match status" value="1"/>
</dbReference>
<accession>A0ABR3QZI9</accession>
<dbReference type="Proteomes" id="UP001521222">
    <property type="component" value="Unassembled WGS sequence"/>
</dbReference>
<feature type="compositionally biased region" description="Polar residues" evidence="1">
    <location>
        <begin position="983"/>
        <end position="1008"/>
    </location>
</feature>
<dbReference type="PANTHER" id="PTHR45737:SF6">
    <property type="entry name" value="VON WILLEBRAND FACTOR A DOMAIN-CONTAINING PROTEIN 5A"/>
    <property type="match status" value="1"/>
</dbReference>
<reference evidence="4 5" key="1">
    <citation type="submission" date="2024-02" db="EMBL/GenBank/DDBJ databases">
        <title>De novo assembly and annotation of 12 fungi associated with fruit tree decline syndrome in Ontario, Canada.</title>
        <authorList>
            <person name="Sulman M."/>
            <person name="Ellouze W."/>
            <person name="Ilyukhin E."/>
        </authorList>
    </citation>
    <scope>NUCLEOTIDE SEQUENCE [LARGE SCALE GENOMIC DNA]</scope>
    <source>
        <strain evidence="4 5">M97-236</strain>
    </source>
</reference>
<dbReference type="InterPro" id="IPR036465">
    <property type="entry name" value="vWFA_dom_sf"/>
</dbReference>
<dbReference type="Gene3D" id="3.40.50.410">
    <property type="entry name" value="von Willebrand factor, type A domain"/>
    <property type="match status" value="1"/>
</dbReference>
<dbReference type="SUPFAM" id="SSF53300">
    <property type="entry name" value="vWA-like"/>
    <property type="match status" value="1"/>
</dbReference>
<dbReference type="PROSITE" id="PS51468">
    <property type="entry name" value="VIT"/>
    <property type="match status" value="1"/>
</dbReference>
<dbReference type="Pfam" id="PF13768">
    <property type="entry name" value="VWA_3"/>
    <property type="match status" value="1"/>
</dbReference>
<feature type="domain" description="VWFA" evidence="2">
    <location>
        <begin position="290"/>
        <end position="461"/>
    </location>
</feature>
<proteinExistence type="predicted"/>
<feature type="region of interest" description="Disordered" evidence="1">
    <location>
        <begin position="941"/>
        <end position="1072"/>
    </location>
</feature>
<comment type="caution">
    <text evidence="4">The sequence shown here is derived from an EMBL/GenBank/DDBJ whole genome shotgun (WGS) entry which is preliminary data.</text>
</comment>
<gene>
    <name evidence="4" type="ORF">SLS59_007273</name>
</gene>
<dbReference type="EMBL" id="JAKIXB020000025">
    <property type="protein sequence ID" value="KAL1597576.1"/>
    <property type="molecule type" value="Genomic_DNA"/>
</dbReference>
<protein>
    <recommendedName>
        <fullName evidence="6">VIT-domain-containing protein</fullName>
    </recommendedName>
</protein>
<keyword evidence="5" id="KW-1185">Reference proteome</keyword>
<evidence type="ECO:0008006" key="6">
    <source>
        <dbReference type="Google" id="ProtNLM"/>
    </source>
</evidence>
<dbReference type="PANTHER" id="PTHR45737">
    <property type="entry name" value="VON WILLEBRAND FACTOR A DOMAIN-CONTAINING PROTEIN 5A"/>
    <property type="match status" value="1"/>
</dbReference>
<feature type="domain" description="VIT" evidence="3">
    <location>
        <begin position="14"/>
        <end position="146"/>
    </location>
</feature>
<name>A0ABR3QZI9_9PLEO</name>
<evidence type="ECO:0000259" key="2">
    <source>
        <dbReference type="PROSITE" id="PS50234"/>
    </source>
</evidence>
<feature type="compositionally biased region" description="Basic residues" evidence="1">
    <location>
        <begin position="946"/>
        <end position="957"/>
    </location>
</feature>
<dbReference type="Pfam" id="PF08487">
    <property type="entry name" value="VIT"/>
    <property type="match status" value="1"/>
</dbReference>